<dbReference type="RefSeq" id="WP_141817378.1">
    <property type="nucleotide sequence ID" value="NZ_BAAAIL010000003.1"/>
</dbReference>
<dbReference type="GO" id="GO:0005737">
    <property type="term" value="C:cytoplasm"/>
    <property type="evidence" value="ECO:0007669"/>
    <property type="project" value="TreeGrafter"/>
</dbReference>
<dbReference type="GO" id="GO:1990189">
    <property type="term" value="F:protein N-terminal-serine acetyltransferase activity"/>
    <property type="evidence" value="ECO:0007669"/>
    <property type="project" value="TreeGrafter"/>
</dbReference>
<dbReference type="InterPro" id="IPR016181">
    <property type="entry name" value="Acyl_CoA_acyltransferase"/>
</dbReference>
<dbReference type="SUPFAM" id="SSF55729">
    <property type="entry name" value="Acyl-CoA N-acyltransferases (Nat)"/>
    <property type="match status" value="1"/>
</dbReference>
<dbReference type="OrthoDB" id="5242221at2"/>
<dbReference type="Pfam" id="PF13302">
    <property type="entry name" value="Acetyltransf_3"/>
    <property type="match status" value="1"/>
</dbReference>
<evidence type="ECO:0000313" key="3">
    <source>
        <dbReference type="Proteomes" id="UP000315133"/>
    </source>
</evidence>
<name>A0A543KKN7_9MICO</name>
<keyword evidence="3" id="KW-1185">Reference proteome</keyword>
<dbReference type="AlphaFoldDB" id="A0A543KKN7"/>
<dbReference type="PANTHER" id="PTHR43441:SF2">
    <property type="entry name" value="FAMILY ACETYLTRANSFERASE, PUTATIVE (AFU_ORTHOLOGUE AFUA_7G00850)-RELATED"/>
    <property type="match status" value="1"/>
</dbReference>
<evidence type="ECO:0000259" key="1">
    <source>
        <dbReference type="PROSITE" id="PS51186"/>
    </source>
</evidence>
<dbReference type="PANTHER" id="PTHR43441">
    <property type="entry name" value="RIBOSOMAL-PROTEIN-SERINE ACETYLTRANSFERASE"/>
    <property type="match status" value="1"/>
</dbReference>
<organism evidence="2 3">
    <name type="scientific">Ornithinimicrobium humiphilum</name>
    <dbReference type="NCBI Taxonomy" id="125288"/>
    <lineage>
        <taxon>Bacteria</taxon>
        <taxon>Bacillati</taxon>
        <taxon>Actinomycetota</taxon>
        <taxon>Actinomycetes</taxon>
        <taxon>Micrococcales</taxon>
        <taxon>Ornithinimicrobiaceae</taxon>
        <taxon>Ornithinimicrobium</taxon>
    </lineage>
</organism>
<dbReference type="PROSITE" id="PS51186">
    <property type="entry name" value="GNAT"/>
    <property type="match status" value="1"/>
</dbReference>
<accession>A0A543KKN7</accession>
<gene>
    <name evidence="2" type="ORF">FB476_0505</name>
</gene>
<dbReference type="InterPro" id="IPR051908">
    <property type="entry name" value="Ribosomal_N-acetyltransferase"/>
</dbReference>
<feature type="domain" description="N-acetyltransferase" evidence="1">
    <location>
        <begin position="19"/>
        <end position="191"/>
    </location>
</feature>
<dbReference type="Proteomes" id="UP000315133">
    <property type="component" value="Unassembled WGS sequence"/>
</dbReference>
<dbReference type="EMBL" id="VFPU01000001">
    <property type="protein sequence ID" value="TQM95658.1"/>
    <property type="molecule type" value="Genomic_DNA"/>
</dbReference>
<sequence length="207" mass="23269">MSWRWPVTRRTVLPSGEVLTLRPLERGDRVAWESLRRRNRAWLSRWESTVPGEPRRPMSFRRLRRGFDLAARDGVLLPFVIDVDGRIVGQMQLFDVVWGSRAGGWAGYWLDEATTGRGYATWGLATLLDHALLIAGLHRVEVGIRPENTASLAVVARLRLPEEGLRRGLMHVEGAWRDHRCFAVLAEDLGPGGFAEGGLVALLRRSG</sequence>
<dbReference type="GO" id="GO:0008999">
    <property type="term" value="F:protein-N-terminal-alanine acetyltransferase activity"/>
    <property type="evidence" value="ECO:0007669"/>
    <property type="project" value="TreeGrafter"/>
</dbReference>
<reference evidence="2 3" key="1">
    <citation type="submission" date="2019-06" db="EMBL/GenBank/DDBJ databases">
        <title>Sequencing the genomes of 1000 actinobacteria strains.</title>
        <authorList>
            <person name="Klenk H.-P."/>
        </authorList>
    </citation>
    <scope>NUCLEOTIDE SEQUENCE [LARGE SCALE GENOMIC DNA]</scope>
    <source>
        <strain evidence="2 3">DSM 12362</strain>
    </source>
</reference>
<protein>
    <submittedName>
        <fullName evidence="2">Ribosomal-protein-alanine N-acetyltransferase</fullName>
    </submittedName>
</protein>
<dbReference type="Gene3D" id="3.40.630.30">
    <property type="match status" value="1"/>
</dbReference>
<dbReference type="InterPro" id="IPR000182">
    <property type="entry name" value="GNAT_dom"/>
</dbReference>
<keyword evidence="2" id="KW-0808">Transferase</keyword>
<comment type="caution">
    <text evidence="2">The sequence shown here is derived from an EMBL/GenBank/DDBJ whole genome shotgun (WGS) entry which is preliminary data.</text>
</comment>
<evidence type="ECO:0000313" key="2">
    <source>
        <dbReference type="EMBL" id="TQM95658.1"/>
    </source>
</evidence>
<proteinExistence type="predicted"/>